<dbReference type="EMBL" id="AP028213">
    <property type="protein sequence ID" value="BEI89757.1"/>
    <property type="molecule type" value="Genomic_DNA"/>
</dbReference>
<feature type="compositionally biased region" description="Low complexity" evidence="1">
    <location>
        <begin position="84"/>
        <end position="94"/>
    </location>
</feature>
<feature type="transmembrane region" description="Helical" evidence="2">
    <location>
        <begin position="613"/>
        <end position="633"/>
    </location>
</feature>
<proteinExistence type="predicted"/>
<evidence type="ECO:0000256" key="2">
    <source>
        <dbReference type="SAM" id="Phobius"/>
    </source>
</evidence>
<organism evidence="3 4">
    <name type="scientific">Cutaneotrichosporon cavernicola</name>
    <dbReference type="NCBI Taxonomy" id="279322"/>
    <lineage>
        <taxon>Eukaryota</taxon>
        <taxon>Fungi</taxon>
        <taxon>Dikarya</taxon>
        <taxon>Basidiomycota</taxon>
        <taxon>Agaricomycotina</taxon>
        <taxon>Tremellomycetes</taxon>
        <taxon>Trichosporonales</taxon>
        <taxon>Trichosporonaceae</taxon>
        <taxon>Cutaneotrichosporon</taxon>
    </lineage>
</organism>
<keyword evidence="2" id="KW-0472">Membrane</keyword>
<evidence type="ECO:0000313" key="3">
    <source>
        <dbReference type="EMBL" id="BEI89757.1"/>
    </source>
</evidence>
<evidence type="ECO:0000256" key="1">
    <source>
        <dbReference type="SAM" id="MobiDB-lite"/>
    </source>
</evidence>
<reference evidence="3" key="1">
    <citation type="journal article" date="2023" name="BMC Genomics">
        <title>Chromosome-level genome assemblies of Cutaneotrichosporon spp. (Trichosporonales, Basidiomycota) reveal imbalanced evolution between nucleotide sequences and chromosome synteny.</title>
        <authorList>
            <person name="Kobayashi Y."/>
            <person name="Kayamori A."/>
            <person name="Aoki K."/>
            <person name="Shiwa Y."/>
            <person name="Matsutani M."/>
            <person name="Fujita N."/>
            <person name="Sugita T."/>
            <person name="Iwasaki W."/>
            <person name="Tanaka N."/>
            <person name="Takashima M."/>
        </authorList>
    </citation>
    <scope>NUCLEOTIDE SEQUENCE</scope>
    <source>
        <strain evidence="3">HIS019</strain>
    </source>
</reference>
<keyword evidence="4" id="KW-1185">Reference proteome</keyword>
<sequence>MSPAAPNALSAAIAGVSTFATRRRSRQRESPPPGSDSCYGVRSLHSAEWEENESSDSSSEDNRADEQFDNTPGATSSSLPVFGASTCSTSSSATMLSPQERESEMQSPRPGLAAIDSPPRLEGTPTPPAASLQSYALASPPIPTYSFPSPPNPAYPIHPSPNYRIPSPPLARRPPPLAHNLFDMLADAPTASEPSSPASLESMCVTSISSLSRTSSLLDDWRPYDSEAERRGLDALGLETRPISQRGDTELVLPTLSLPSTSLHLGLERWNGEPAGTRVALLAGPERTRDVLGALAARRKCVQLPHGHVGVVENGHLAATILTGLKAADVRDRASDAYASLYYLLDSDDDTRKLEAVIANHAAHADWVHLVVPLDDADTRDLDGAVPVKTLRDEAARLAAEVAREDAQTAALVQAAADSMLDLPGPMAMSRREPTPDVPSPSKTPNPEHATAYDREPEPWQFSARLPGLQEEDETAASTASLLDPDVMATVALLERVLADPNPTVKASTATCLAYVPPSSETSPASSTYAAPLPTIRSAGGEWEATLSRRLAHRRELDVQARRRRPRPRRRQETPDPCGPLFPPRGGTSSVGLAGAVARAFAPMKKVLARTTWTQVAIACAVAFAVGCGLWAVRAR</sequence>
<evidence type="ECO:0000313" key="4">
    <source>
        <dbReference type="Proteomes" id="UP001233271"/>
    </source>
</evidence>
<feature type="region of interest" description="Disordered" evidence="1">
    <location>
        <begin position="424"/>
        <end position="458"/>
    </location>
</feature>
<protein>
    <submittedName>
        <fullName evidence="3">Uncharacterized protein</fullName>
    </submittedName>
</protein>
<dbReference type="KEGG" id="ccac:CcaHIS019_0211190"/>
<dbReference type="GeneID" id="85493628"/>
<feature type="region of interest" description="Disordered" evidence="1">
    <location>
        <begin position="15"/>
        <end position="129"/>
    </location>
</feature>
<accession>A0AA48I5M4</accession>
<gene>
    <name evidence="3" type="ORF">CcaverHIS019_0211190</name>
</gene>
<keyword evidence="2" id="KW-0812">Transmembrane</keyword>
<feature type="compositionally biased region" description="Polar residues" evidence="1">
    <location>
        <begin position="69"/>
        <end position="79"/>
    </location>
</feature>
<keyword evidence="2" id="KW-1133">Transmembrane helix</keyword>
<name>A0AA48I5M4_9TREE</name>
<feature type="region of interest" description="Disordered" evidence="1">
    <location>
        <begin position="554"/>
        <end position="587"/>
    </location>
</feature>
<dbReference type="Proteomes" id="UP001233271">
    <property type="component" value="Chromosome 2"/>
</dbReference>
<dbReference type="AlphaFoldDB" id="A0AA48I5M4"/>
<dbReference type="RefSeq" id="XP_060455023.1">
    <property type="nucleotide sequence ID" value="XM_060598206.1"/>
</dbReference>